<keyword evidence="11" id="KW-1185">Reference proteome</keyword>
<keyword evidence="6" id="KW-0378">Hydrolase</keyword>
<sequence>MISLRLPRNCFLLMALVAFVPRVLPAESGPSVFEHFITRDGDRLMQGAAEFRFGGVNMPGMTVPYDYTLRIPERLILPTAWEQEDGFKTLNQMGARVLRLWNLPMRGPKDEWMDWAYVQGPGKFNEEAFKTIDRLLALANRYGVRVIFPFTAEAGDYLGGIGTYADWRGKERQAFFTDPQLKADYQATIAYVINRRNTVTGQFYRDDKAILAWEFGNELRRAPLAWEAEMATFIKSIDPNHLVMAGNDSRIPEHPPEDLDIVTRHYYGGDWVKQCRGDRARSKGQRPFIIGEYGGTSDDVATRLFYEEALANGTAGHLNWSMTQHHRFGGYYWHQIFTRDNLSSFHWAGNASGSAYNEKKMLWTLRDYAFRMAGAEPPAVLVPDAPQWLPVEDLPLFSWRGAAGATGYDIARAESATGPWVTVATDVSDANVAYRPLWHDRTAVPQRDYYYRISARNTAGVSRPSTAMGPVCFRTQVVVDEFADLETCRAHSDGLELRNDHNGLYGEYLYRAKGEAGAEIEYEFPGDATAVRIWAFHDGDILEPHLSVAAPQGEFAPIALRIGKAERLRVMAKVKQLARETRILLRYEATLTPVSGETGPRRIRLKWAGPMELDRIEIEHRVAGQTELRSGTH</sequence>
<evidence type="ECO:0000256" key="7">
    <source>
        <dbReference type="ARBA" id="ARBA00023295"/>
    </source>
</evidence>
<dbReference type="GO" id="GO:0000272">
    <property type="term" value="P:polysaccharide catabolic process"/>
    <property type="evidence" value="ECO:0007669"/>
    <property type="project" value="InterPro"/>
</dbReference>
<name>A0AAE9ZXR7_9BACT</name>
<dbReference type="GO" id="GO:0016985">
    <property type="term" value="F:mannan endo-1,4-beta-mannosidase activity"/>
    <property type="evidence" value="ECO:0007669"/>
    <property type="project" value="TreeGrafter"/>
</dbReference>
<keyword evidence="5 8" id="KW-0732">Signal</keyword>
<dbReference type="EC" id="3.2.1.78" evidence="3"/>
<dbReference type="AlphaFoldDB" id="A0AAE9ZXR7"/>
<dbReference type="KEGG" id="slom:PXH66_12485"/>
<dbReference type="RefSeq" id="WP_330928820.1">
    <property type="nucleotide sequence ID" value="NZ_CP119075.1"/>
</dbReference>
<dbReference type="GO" id="GO:0005576">
    <property type="term" value="C:extracellular region"/>
    <property type="evidence" value="ECO:0007669"/>
    <property type="project" value="UniProtKB-SubCell"/>
</dbReference>
<gene>
    <name evidence="10" type="ORF">PXH66_12485</name>
</gene>
<evidence type="ECO:0000256" key="2">
    <source>
        <dbReference type="ARBA" id="ARBA00004613"/>
    </source>
</evidence>
<dbReference type="Gene3D" id="2.60.40.10">
    <property type="entry name" value="Immunoglobulins"/>
    <property type="match status" value="1"/>
</dbReference>
<dbReference type="SUPFAM" id="SSF51445">
    <property type="entry name" value="(Trans)glycosidases"/>
    <property type="match status" value="1"/>
</dbReference>
<dbReference type="InterPro" id="IPR013783">
    <property type="entry name" value="Ig-like_fold"/>
</dbReference>
<dbReference type="Pfam" id="PF26410">
    <property type="entry name" value="GH5_mannosidase"/>
    <property type="match status" value="1"/>
</dbReference>
<dbReference type="InterPro" id="IPR003961">
    <property type="entry name" value="FN3_dom"/>
</dbReference>
<keyword evidence="4" id="KW-0964">Secreted</keyword>
<evidence type="ECO:0000256" key="6">
    <source>
        <dbReference type="ARBA" id="ARBA00022801"/>
    </source>
</evidence>
<reference evidence="10" key="1">
    <citation type="submission" date="2023-03" db="EMBL/GenBank/DDBJ databases">
        <title>Lomoglobus Profundus gen. nov., sp. nov., a novel member of the phylum Verrucomicrobia, isolated from deep-marine sediment of South China Sea.</title>
        <authorList>
            <person name="Ahmad T."/>
            <person name="Ishaq S.E."/>
            <person name="Wang F."/>
        </authorList>
    </citation>
    <scope>NUCLEOTIDE SEQUENCE</scope>
    <source>
        <strain evidence="10">LMO-M01</strain>
    </source>
</reference>
<evidence type="ECO:0000256" key="5">
    <source>
        <dbReference type="ARBA" id="ARBA00022729"/>
    </source>
</evidence>
<dbReference type="PANTHER" id="PTHR31451">
    <property type="match status" value="1"/>
</dbReference>
<feature type="chain" id="PRO_5041977571" description="mannan endo-1,4-beta-mannosidase" evidence="8">
    <location>
        <begin position="26"/>
        <end position="633"/>
    </location>
</feature>
<keyword evidence="7" id="KW-0326">Glycosidase</keyword>
<evidence type="ECO:0000313" key="11">
    <source>
        <dbReference type="Proteomes" id="UP001218638"/>
    </source>
</evidence>
<organism evidence="10 11">
    <name type="scientific">Synoicihabitans lomoniglobus</name>
    <dbReference type="NCBI Taxonomy" id="2909285"/>
    <lineage>
        <taxon>Bacteria</taxon>
        <taxon>Pseudomonadati</taxon>
        <taxon>Verrucomicrobiota</taxon>
        <taxon>Opitutia</taxon>
        <taxon>Opitutales</taxon>
        <taxon>Opitutaceae</taxon>
        <taxon>Synoicihabitans</taxon>
    </lineage>
</organism>
<dbReference type="CDD" id="cd00063">
    <property type="entry name" value="FN3"/>
    <property type="match status" value="1"/>
</dbReference>
<proteinExistence type="predicted"/>
<dbReference type="InterPro" id="IPR036116">
    <property type="entry name" value="FN3_sf"/>
</dbReference>
<dbReference type="SUPFAM" id="SSF49265">
    <property type="entry name" value="Fibronectin type III"/>
    <property type="match status" value="1"/>
</dbReference>
<evidence type="ECO:0000256" key="4">
    <source>
        <dbReference type="ARBA" id="ARBA00022525"/>
    </source>
</evidence>
<feature type="domain" description="Glycoside hydrolase family 5" evidence="9">
    <location>
        <begin position="87"/>
        <end position="253"/>
    </location>
</feature>
<evidence type="ECO:0000256" key="8">
    <source>
        <dbReference type="SAM" id="SignalP"/>
    </source>
</evidence>
<protein>
    <recommendedName>
        <fullName evidence="3">mannan endo-1,4-beta-mannosidase</fullName>
        <ecNumber evidence="3">3.2.1.78</ecNumber>
    </recommendedName>
</protein>
<evidence type="ECO:0000259" key="9">
    <source>
        <dbReference type="Pfam" id="PF26410"/>
    </source>
</evidence>
<dbReference type="InterPro" id="IPR017853">
    <property type="entry name" value="GH"/>
</dbReference>
<comment type="catalytic activity">
    <reaction evidence="1">
        <text>Random hydrolysis of (1-&gt;4)-beta-D-mannosidic linkages in mannans, galactomannans and glucomannans.</text>
        <dbReference type="EC" id="3.2.1.78"/>
    </reaction>
</comment>
<dbReference type="EMBL" id="CP119075">
    <property type="protein sequence ID" value="WED63148.1"/>
    <property type="molecule type" value="Genomic_DNA"/>
</dbReference>
<dbReference type="InterPro" id="IPR045053">
    <property type="entry name" value="MAN-like"/>
</dbReference>
<evidence type="ECO:0000256" key="3">
    <source>
        <dbReference type="ARBA" id="ARBA00012706"/>
    </source>
</evidence>
<comment type="subcellular location">
    <subcellularLocation>
        <location evidence="2">Secreted</location>
    </subcellularLocation>
</comment>
<feature type="signal peptide" evidence="8">
    <location>
        <begin position="1"/>
        <end position="25"/>
    </location>
</feature>
<dbReference type="InterPro" id="IPR001547">
    <property type="entry name" value="Glyco_hydro_5"/>
</dbReference>
<accession>A0AAE9ZXR7</accession>
<dbReference type="PANTHER" id="PTHR31451:SF39">
    <property type="entry name" value="MANNAN ENDO-1,4-BETA-MANNOSIDASE 1"/>
    <property type="match status" value="1"/>
</dbReference>
<dbReference type="Gene3D" id="3.20.20.80">
    <property type="entry name" value="Glycosidases"/>
    <property type="match status" value="1"/>
</dbReference>
<evidence type="ECO:0000256" key="1">
    <source>
        <dbReference type="ARBA" id="ARBA00001678"/>
    </source>
</evidence>
<dbReference type="Proteomes" id="UP001218638">
    <property type="component" value="Chromosome"/>
</dbReference>
<evidence type="ECO:0000313" key="10">
    <source>
        <dbReference type="EMBL" id="WED63148.1"/>
    </source>
</evidence>